<evidence type="ECO:0000313" key="8">
    <source>
        <dbReference type="Proteomes" id="UP001205748"/>
    </source>
</evidence>
<dbReference type="EMBL" id="JANKAS010000016">
    <property type="protein sequence ID" value="MCR1899984.1"/>
    <property type="molecule type" value="Genomic_DNA"/>
</dbReference>
<dbReference type="PROSITE" id="PS00369">
    <property type="entry name" value="PTS_HPR_HIS"/>
    <property type="match status" value="1"/>
</dbReference>
<dbReference type="CDD" id="cd00367">
    <property type="entry name" value="PTS-HPr_like"/>
    <property type="match status" value="1"/>
</dbReference>
<name>A0AAE3L374_9FIRM</name>
<feature type="domain" description="HPr" evidence="6">
    <location>
        <begin position="1"/>
        <end position="87"/>
    </location>
</feature>
<dbReference type="PANTHER" id="PTHR33705:SF2">
    <property type="entry name" value="PHOSPHOCARRIER PROTEIN NPR"/>
    <property type="match status" value="1"/>
</dbReference>
<dbReference type="SUPFAM" id="SSF55594">
    <property type="entry name" value="HPr-like"/>
    <property type="match status" value="1"/>
</dbReference>
<proteinExistence type="predicted"/>
<keyword evidence="8" id="KW-1185">Reference proteome</keyword>
<reference evidence="7" key="1">
    <citation type="submission" date="2022-07" db="EMBL/GenBank/DDBJ databases">
        <title>Enhanced cultured diversity of the mouse gut microbiota enables custom-made synthetic communities.</title>
        <authorList>
            <person name="Afrizal A."/>
        </authorList>
    </citation>
    <scope>NUCLEOTIDE SEQUENCE</scope>
    <source>
        <strain evidence="7">DSM 28593</strain>
    </source>
</reference>
<evidence type="ECO:0000259" key="6">
    <source>
        <dbReference type="PROSITE" id="PS51350"/>
    </source>
</evidence>
<evidence type="ECO:0000313" key="7">
    <source>
        <dbReference type="EMBL" id="MCR1899984.1"/>
    </source>
</evidence>
<evidence type="ECO:0000256" key="3">
    <source>
        <dbReference type="ARBA" id="ARBA00020422"/>
    </source>
</evidence>
<dbReference type="GO" id="GO:0005737">
    <property type="term" value="C:cytoplasm"/>
    <property type="evidence" value="ECO:0007669"/>
    <property type="project" value="UniProtKB-SubCell"/>
</dbReference>
<keyword evidence="5" id="KW-0598">Phosphotransferase system</keyword>
<comment type="function">
    <text evidence="1">General (non sugar-specific) component of the phosphoenolpyruvate-dependent sugar phosphotransferase system (sugar PTS). This major carbohydrate active-transport system catalyzes the phosphorylation of incoming sugar substrates concomitantly with their translocation across the cell membrane. The phosphoryl group from phosphoenolpyruvate (PEP) is transferred to the phosphoryl carrier protein HPr by enzyme I. Phospho-HPr then transfers it to the PTS EIIA domain.</text>
</comment>
<dbReference type="InterPro" id="IPR035895">
    <property type="entry name" value="HPr-like_sf"/>
</dbReference>
<sequence>MQKSVTVQNATGLHARPASMFIQTASKFKSDIFVIKDGNRINAKSIMGIMAAGISQGTEIIIEAKGPDEGEAVEKLAELVESKFGEE</sequence>
<dbReference type="RefSeq" id="WP_257532856.1">
    <property type="nucleotide sequence ID" value="NZ_JANKAS010000016.1"/>
</dbReference>
<protein>
    <recommendedName>
        <fullName evidence="3">Phosphocarrier protein HPr</fullName>
    </recommendedName>
</protein>
<dbReference type="PRINTS" id="PR00107">
    <property type="entry name" value="PHOSPHOCPHPR"/>
</dbReference>
<dbReference type="InterPro" id="IPR050399">
    <property type="entry name" value="HPr"/>
</dbReference>
<dbReference type="NCBIfam" id="TIGR01003">
    <property type="entry name" value="PTS_HPr_family"/>
    <property type="match status" value="1"/>
</dbReference>
<evidence type="ECO:0000256" key="5">
    <source>
        <dbReference type="ARBA" id="ARBA00022683"/>
    </source>
</evidence>
<dbReference type="PANTHER" id="PTHR33705">
    <property type="entry name" value="PHOSPHOCARRIER PROTEIN HPR"/>
    <property type="match status" value="1"/>
</dbReference>
<organism evidence="7 8">
    <name type="scientific">Irregularibacter muris</name>
    <dbReference type="NCBI Taxonomy" id="1796619"/>
    <lineage>
        <taxon>Bacteria</taxon>
        <taxon>Bacillati</taxon>
        <taxon>Bacillota</taxon>
        <taxon>Clostridia</taxon>
        <taxon>Eubacteriales</taxon>
        <taxon>Eubacteriaceae</taxon>
        <taxon>Irregularibacter</taxon>
    </lineage>
</organism>
<gene>
    <name evidence="7" type="ORF">NSA47_13525</name>
</gene>
<dbReference type="InterPro" id="IPR000032">
    <property type="entry name" value="HPr-like"/>
</dbReference>
<accession>A0AAE3L374</accession>
<dbReference type="Proteomes" id="UP001205748">
    <property type="component" value="Unassembled WGS sequence"/>
</dbReference>
<dbReference type="Gene3D" id="3.30.1340.10">
    <property type="entry name" value="HPr-like"/>
    <property type="match status" value="1"/>
</dbReference>
<keyword evidence="4" id="KW-0963">Cytoplasm</keyword>
<comment type="subcellular location">
    <subcellularLocation>
        <location evidence="2">Cytoplasm</location>
    </subcellularLocation>
</comment>
<evidence type="ECO:0000256" key="1">
    <source>
        <dbReference type="ARBA" id="ARBA00003681"/>
    </source>
</evidence>
<dbReference type="PROSITE" id="PS51350">
    <property type="entry name" value="PTS_HPR_DOM"/>
    <property type="match status" value="1"/>
</dbReference>
<comment type="caution">
    <text evidence="7">The sequence shown here is derived from an EMBL/GenBank/DDBJ whole genome shotgun (WGS) entry which is preliminary data.</text>
</comment>
<dbReference type="GO" id="GO:0009401">
    <property type="term" value="P:phosphoenolpyruvate-dependent sugar phosphotransferase system"/>
    <property type="evidence" value="ECO:0007669"/>
    <property type="project" value="UniProtKB-KW"/>
</dbReference>
<dbReference type="InterPro" id="IPR001020">
    <property type="entry name" value="PTS_HPr_His_P_site"/>
</dbReference>
<evidence type="ECO:0000256" key="2">
    <source>
        <dbReference type="ARBA" id="ARBA00004496"/>
    </source>
</evidence>
<evidence type="ECO:0000256" key="4">
    <source>
        <dbReference type="ARBA" id="ARBA00022490"/>
    </source>
</evidence>
<dbReference type="AlphaFoldDB" id="A0AAE3L374"/>
<dbReference type="Pfam" id="PF00381">
    <property type="entry name" value="PTS-HPr"/>
    <property type="match status" value="1"/>
</dbReference>